<evidence type="ECO:0008006" key="4">
    <source>
        <dbReference type="Google" id="ProtNLM"/>
    </source>
</evidence>
<dbReference type="STRING" id="1618566.UR35_C0015G0013"/>
<keyword evidence="1" id="KW-0812">Transmembrane</keyword>
<proteinExistence type="predicted"/>
<dbReference type="InterPro" id="IPR043993">
    <property type="entry name" value="T4SS_pilin"/>
</dbReference>
<dbReference type="AlphaFoldDB" id="A0A0G0BYD6"/>
<protein>
    <recommendedName>
        <fullName evidence="4">Integral membrane protein</fullName>
    </recommendedName>
</protein>
<dbReference type="Pfam" id="PF18895">
    <property type="entry name" value="T4SS_pilin"/>
    <property type="match status" value="1"/>
</dbReference>
<evidence type="ECO:0000313" key="3">
    <source>
        <dbReference type="Proteomes" id="UP000034778"/>
    </source>
</evidence>
<feature type="transmembrane region" description="Helical" evidence="1">
    <location>
        <begin position="13"/>
        <end position="35"/>
    </location>
</feature>
<name>A0A0G0BYD6_9BACT</name>
<dbReference type="Proteomes" id="UP000034778">
    <property type="component" value="Unassembled WGS sequence"/>
</dbReference>
<comment type="caution">
    <text evidence="2">The sequence shown here is derived from an EMBL/GenBank/DDBJ whole genome shotgun (WGS) entry which is preliminary data.</text>
</comment>
<reference evidence="2 3" key="1">
    <citation type="journal article" date="2015" name="Nature">
        <title>rRNA introns, odd ribosomes, and small enigmatic genomes across a large radiation of phyla.</title>
        <authorList>
            <person name="Brown C.T."/>
            <person name="Hug L.A."/>
            <person name="Thomas B.C."/>
            <person name="Sharon I."/>
            <person name="Castelle C.J."/>
            <person name="Singh A."/>
            <person name="Wilkins M.J."/>
            <person name="Williams K.H."/>
            <person name="Banfield J.F."/>
        </authorList>
    </citation>
    <scope>NUCLEOTIDE SEQUENCE [LARGE SCALE GENOMIC DNA]</scope>
</reference>
<accession>A0A0G0BYD6</accession>
<sequence>MTDPATIKDLEDVFTNIVKVLMAGGALTLFILLLTSGFKYLSSGGDQKAVEGAKKTLTYAIGGFVALAFSYLILRIIGQFTGTDSIITNFTIFKN</sequence>
<keyword evidence="1" id="KW-1133">Transmembrane helix</keyword>
<gene>
    <name evidence="2" type="ORF">UR35_C0015G0013</name>
</gene>
<dbReference type="EMBL" id="LBOW01000015">
    <property type="protein sequence ID" value="KKP43890.1"/>
    <property type="molecule type" value="Genomic_DNA"/>
</dbReference>
<feature type="transmembrane region" description="Helical" evidence="1">
    <location>
        <begin position="56"/>
        <end position="77"/>
    </location>
</feature>
<evidence type="ECO:0000313" key="2">
    <source>
        <dbReference type="EMBL" id="KKP43890.1"/>
    </source>
</evidence>
<organism evidence="2 3">
    <name type="scientific">Candidatus Woesebacteria bacterium GW2011_GWB1_33_22</name>
    <dbReference type="NCBI Taxonomy" id="1618566"/>
    <lineage>
        <taxon>Bacteria</taxon>
        <taxon>Candidatus Woeseibacteriota</taxon>
    </lineage>
</organism>
<keyword evidence="1" id="KW-0472">Membrane</keyword>
<evidence type="ECO:0000256" key="1">
    <source>
        <dbReference type="SAM" id="Phobius"/>
    </source>
</evidence>